<feature type="compositionally biased region" description="Basic and acidic residues" evidence="1">
    <location>
        <begin position="23"/>
        <end position="32"/>
    </location>
</feature>
<reference evidence="2 3" key="1">
    <citation type="submission" date="2014-04" db="EMBL/GenBank/DDBJ databases">
        <authorList>
            <consortium name="DOE Joint Genome Institute"/>
            <person name="Kuo A."/>
            <person name="Kohler A."/>
            <person name="Nagy L.G."/>
            <person name="Floudas D."/>
            <person name="Copeland A."/>
            <person name="Barry K.W."/>
            <person name="Cichocki N."/>
            <person name="Veneault-Fourrey C."/>
            <person name="LaButti K."/>
            <person name="Lindquist E.A."/>
            <person name="Lipzen A."/>
            <person name="Lundell T."/>
            <person name="Morin E."/>
            <person name="Murat C."/>
            <person name="Sun H."/>
            <person name="Tunlid A."/>
            <person name="Henrissat B."/>
            <person name="Grigoriev I.V."/>
            <person name="Hibbett D.S."/>
            <person name="Martin F."/>
            <person name="Nordberg H.P."/>
            <person name="Cantor M.N."/>
            <person name="Hua S.X."/>
        </authorList>
    </citation>
    <scope>NUCLEOTIDE SEQUENCE [LARGE SCALE GENOMIC DNA]</scope>
    <source>
        <strain evidence="2 3">Foug A</strain>
    </source>
</reference>
<dbReference type="OrthoDB" id="2672647at2759"/>
<reference evidence="3" key="2">
    <citation type="submission" date="2015-01" db="EMBL/GenBank/DDBJ databases">
        <title>Evolutionary Origins and Diversification of the Mycorrhizal Mutualists.</title>
        <authorList>
            <consortium name="DOE Joint Genome Institute"/>
            <consortium name="Mycorrhizal Genomics Consortium"/>
            <person name="Kohler A."/>
            <person name="Kuo A."/>
            <person name="Nagy L.G."/>
            <person name="Floudas D."/>
            <person name="Copeland A."/>
            <person name="Barry K.W."/>
            <person name="Cichocki N."/>
            <person name="Veneault-Fourrey C."/>
            <person name="LaButti K."/>
            <person name="Lindquist E.A."/>
            <person name="Lipzen A."/>
            <person name="Lundell T."/>
            <person name="Morin E."/>
            <person name="Murat C."/>
            <person name="Riley R."/>
            <person name="Ohm R."/>
            <person name="Sun H."/>
            <person name="Tunlid A."/>
            <person name="Henrissat B."/>
            <person name="Grigoriev I.V."/>
            <person name="Hibbett D.S."/>
            <person name="Martin F."/>
        </authorList>
    </citation>
    <scope>NUCLEOTIDE SEQUENCE [LARGE SCALE GENOMIC DNA]</scope>
    <source>
        <strain evidence="3">Foug A</strain>
    </source>
</reference>
<keyword evidence="3" id="KW-1185">Reference proteome</keyword>
<gene>
    <name evidence="2" type="ORF">SCLCIDRAFT_1213402</name>
</gene>
<dbReference type="AlphaFoldDB" id="A0A0C3DUK2"/>
<feature type="compositionally biased region" description="Low complexity" evidence="1">
    <location>
        <begin position="427"/>
        <end position="436"/>
    </location>
</feature>
<accession>A0A0C3DUK2</accession>
<dbReference type="HOGENOM" id="CLU_392859_0_0_1"/>
<name>A0A0C3DUK2_9AGAM</name>
<feature type="compositionally biased region" description="Basic and acidic residues" evidence="1">
    <location>
        <begin position="387"/>
        <end position="402"/>
    </location>
</feature>
<dbReference type="STRING" id="1036808.A0A0C3DUK2"/>
<dbReference type="Proteomes" id="UP000053989">
    <property type="component" value="Unassembled WGS sequence"/>
</dbReference>
<feature type="compositionally biased region" description="Polar residues" evidence="1">
    <location>
        <begin position="490"/>
        <end position="502"/>
    </location>
</feature>
<feature type="compositionally biased region" description="Polar residues" evidence="1">
    <location>
        <begin position="307"/>
        <end position="316"/>
    </location>
</feature>
<feature type="compositionally biased region" description="Low complexity" evidence="1">
    <location>
        <begin position="683"/>
        <end position="692"/>
    </location>
</feature>
<feature type="region of interest" description="Disordered" evidence="1">
    <location>
        <begin position="383"/>
        <end position="502"/>
    </location>
</feature>
<feature type="compositionally biased region" description="Polar residues" evidence="1">
    <location>
        <begin position="716"/>
        <end position="734"/>
    </location>
</feature>
<evidence type="ECO:0000313" key="3">
    <source>
        <dbReference type="Proteomes" id="UP000053989"/>
    </source>
</evidence>
<organism evidence="2 3">
    <name type="scientific">Scleroderma citrinum Foug A</name>
    <dbReference type="NCBI Taxonomy" id="1036808"/>
    <lineage>
        <taxon>Eukaryota</taxon>
        <taxon>Fungi</taxon>
        <taxon>Dikarya</taxon>
        <taxon>Basidiomycota</taxon>
        <taxon>Agaricomycotina</taxon>
        <taxon>Agaricomycetes</taxon>
        <taxon>Agaricomycetidae</taxon>
        <taxon>Boletales</taxon>
        <taxon>Sclerodermatineae</taxon>
        <taxon>Sclerodermataceae</taxon>
        <taxon>Scleroderma</taxon>
    </lineage>
</organism>
<dbReference type="EMBL" id="KN822029">
    <property type="protein sequence ID" value="KIM64300.1"/>
    <property type="molecule type" value="Genomic_DNA"/>
</dbReference>
<feature type="region of interest" description="Disordered" evidence="1">
    <location>
        <begin position="677"/>
        <end position="777"/>
    </location>
</feature>
<evidence type="ECO:0000256" key="1">
    <source>
        <dbReference type="SAM" id="MobiDB-lite"/>
    </source>
</evidence>
<proteinExistence type="predicted"/>
<protein>
    <submittedName>
        <fullName evidence="2">Uncharacterized protein</fullName>
    </submittedName>
</protein>
<sequence>MNHPRYSVLNLFDPLTTATTPTKDAELDREVTTPDSAAGSDKENAAPQSSVAIHESDKLTMTAFFNRTYKMQHTHFPSLPHRKRLVDVGDATVTIDDPSEMLSALAISETAADDMEEENLPSGDNVTFDDYLATPVTNRRSETDEACTPRPSSFAKQVRSPLADISLDATPVPRKIGKPTTNVAAFDHQPSPTAVRMPHTSSSAILTQSPLSHVVTGMDSSRRDEEGISPLSGIPSEEDGVIIVVSEPSNTDDTLTLSTSYPLLTETHLSESALPPSPSSINKELPPDIIEDPAFLSAGVRPRPQRARSNTLSTPGGSLDPSRLSVDLQSSFNWQLQCPDVSFDLLNDRISFFGGDSFVLATELDEFDAQAKDEMMEALARRQRKKVVNEQMRDDAPSDVKLDLQPADYAPGSPIVTSAEKMGKPDSPISSSSEKSAVATIVKSTPKRSLLSDSTTSPSVRLASKSRRASPVSITHSPQARDACKEDPVSQVQPPESSAEPSFVLTSATPHRQLAYTPKLVAPAPVHALRIVKRPKLQSQFRDVPTSALPELIKNGSISTNATARTEARQLLQELDSQPQAPARPQPLHRPILKGVLRPPPGHASGLALPLPAQPAPVVRSNIEDGTKASMKSKLTGVLGLRTKGTEPACAIDTGVALPAVSTLAGVKARVQRPISGLNVPGSLSSKLSSTSQAKMPPSSSAGISAPKSLRPRSRFTANSSGNAVSAVPTNGNGIPTHPRPAALPHSRLPAPGFGMQKSKLTMPGSATISRPGITRR</sequence>
<evidence type="ECO:0000313" key="2">
    <source>
        <dbReference type="EMBL" id="KIM64300.1"/>
    </source>
</evidence>
<dbReference type="InParanoid" id="A0A0C3DUK2"/>
<feature type="region of interest" description="Disordered" evidence="1">
    <location>
        <begin position="300"/>
        <end position="320"/>
    </location>
</feature>
<feature type="region of interest" description="Disordered" evidence="1">
    <location>
        <begin position="18"/>
        <end position="53"/>
    </location>
</feature>